<keyword evidence="5 6" id="KW-0539">Nucleus</keyword>
<keyword evidence="9" id="KW-1185">Reference proteome</keyword>
<dbReference type="CDD" id="cd20048">
    <property type="entry name" value="FH_FOXD4-like"/>
    <property type="match status" value="1"/>
</dbReference>
<dbReference type="InterPro" id="IPR030456">
    <property type="entry name" value="TF_fork_head_CS_2"/>
</dbReference>
<dbReference type="InterPro" id="IPR001766">
    <property type="entry name" value="Fork_head_dom"/>
</dbReference>
<evidence type="ECO:0000256" key="4">
    <source>
        <dbReference type="ARBA" id="ARBA00023163"/>
    </source>
</evidence>
<dbReference type="AlphaFoldDB" id="A0A5J4P3K6"/>
<feature type="domain" description="Fork-head" evidence="7">
    <location>
        <begin position="142"/>
        <end position="236"/>
    </location>
</feature>
<evidence type="ECO:0000313" key="8">
    <source>
        <dbReference type="EMBL" id="KAA3682053.1"/>
    </source>
</evidence>
<dbReference type="Proteomes" id="UP000324629">
    <property type="component" value="Unassembled WGS sequence"/>
</dbReference>
<dbReference type="PRINTS" id="PR00053">
    <property type="entry name" value="FORKHEAD"/>
</dbReference>
<dbReference type="PANTHER" id="PTHR11829:SF402">
    <property type="entry name" value="FORK HEAD DOMAIN-CONTAINING PROTEIN FD3-RELATED"/>
    <property type="match status" value="1"/>
</dbReference>
<dbReference type="Pfam" id="PF00250">
    <property type="entry name" value="Forkhead"/>
    <property type="match status" value="1"/>
</dbReference>
<evidence type="ECO:0000256" key="1">
    <source>
        <dbReference type="ARBA" id="ARBA00004123"/>
    </source>
</evidence>
<dbReference type="GO" id="GO:0000981">
    <property type="term" value="F:DNA-binding transcription factor activity, RNA polymerase II-specific"/>
    <property type="evidence" value="ECO:0007669"/>
    <property type="project" value="TreeGrafter"/>
</dbReference>
<dbReference type="InterPro" id="IPR050211">
    <property type="entry name" value="FOX_domain-containing"/>
</dbReference>
<protein>
    <submittedName>
        <fullName evidence="8">Forkhead box protein D</fullName>
    </submittedName>
</protein>
<evidence type="ECO:0000259" key="7">
    <source>
        <dbReference type="PROSITE" id="PS50039"/>
    </source>
</evidence>
<keyword evidence="2" id="KW-0805">Transcription regulation</keyword>
<dbReference type="GO" id="GO:0009653">
    <property type="term" value="P:anatomical structure morphogenesis"/>
    <property type="evidence" value="ECO:0007669"/>
    <property type="project" value="TreeGrafter"/>
</dbReference>
<dbReference type="PANTHER" id="PTHR11829">
    <property type="entry name" value="FORKHEAD BOX PROTEIN"/>
    <property type="match status" value="1"/>
</dbReference>
<evidence type="ECO:0000256" key="2">
    <source>
        <dbReference type="ARBA" id="ARBA00023015"/>
    </source>
</evidence>
<dbReference type="EMBL" id="QNGE01000079">
    <property type="protein sequence ID" value="KAA3682053.1"/>
    <property type="molecule type" value="Genomic_DNA"/>
</dbReference>
<dbReference type="PROSITE" id="PS00658">
    <property type="entry name" value="FORK_HEAD_2"/>
    <property type="match status" value="1"/>
</dbReference>
<evidence type="ECO:0000256" key="3">
    <source>
        <dbReference type="ARBA" id="ARBA00023125"/>
    </source>
</evidence>
<dbReference type="GO" id="GO:0005634">
    <property type="term" value="C:nucleus"/>
    <property type="evidence" value="ECO:0007669"/>
    <property type="project" value="UniProtKB-SubCell"/>
</dbReference>
<comment type="subcellular location">
    <subcellularLocation>
        <location evidence="1 6">Nucleus</location>
    </subcellularLocation>
</comment>
<evidence type="ECO:0000313" key="9">
    <source>
        <dbReference type="Proteomes" id="UP000324629"/>
    </source>
</evidence>
<evidence type="ECO:0000256" key="6">
    <source>
        <dbReference type="PROSITE-ProRule" id="PRU00089"/>
    </source>
</evidence>
<reference evidence="8 9" key="1">
    <citation type="journal article" date="2019" name="Gigascience">
        <title>Whole-genome sequence of the oriental lung fluke Paragonimus westermani.</title>
        <authorList>
            <person name="Oey H."/>
            <person name="Zakrzewski M."/>
            <person name="Narain K."/>
            <person name="Devi K.R."/>
            <person name="Agatsuma T."/>
            <person name="Nawaratna S."/>
            <person name="Gobert G.N."/>
            <person name="Jones M.K."/>
            <person name="Ragan M.A."/>
            <person name="McManus D.P."/>
            <person name="Krause L."/>
        </authorList>
    </citation>
    <scope>NUCLEOTIDE SEQUENCE [LARGE SCALE GENOMIC DNA]</scope>
    <source>
        <strain evidence="8 9">IND2009</strain>
    </source>
</reference>
<proteinExistence type="predicted"/>
<dbReference type="GO" id="GO:0000978">
    <property type="term" value="F:RNA polymerase II cis-regulatory region sequence-specific DNA binding"/>
    <property type="evidence" value="ECO:0007669"/>
    <property type="project" value="TreeGrafter"/>
</dbReference>
<gene>
    <name evidence="8" type="ORF">DEA37_0012226</name>
</gene>
<dbReference type="InterPro" id="IPR036390">
    <property type="entry name" value="WH_DNA-bd_sf"/>
</dbReference>
<dbReference type="PROSITE" id="PS00657">
    <property type="entry name" value="FORK_HEAD_1"/>
    <property type="match status" value="1"/>
</dbReference>
<dbReference type="InterPro" id="IPR036388">
    <property type="entry name" value="WH-like_DNA-bd_sf"/>
</dbReference>
<dbReference type="PROSITE" id="PS50039">
    <property type="entry name" value="FORK_HEAD_3"/>
    <property type="match status" value="1"/>
</dbReference>
<keyword evidence="3 6" id="KW-0238">DNA-binding</keyword>
<dbReference type="InterPro" id="IPR018122">
    <property type="entry name" value="TF_fork_head_CS_1"/>
</dbReference>
<keyword evidence="4" id="KW-0804">Transcription</keyword>
<organism evidence="8 9">
    <name type="scientific">Paragonimus westermani</name>
    <dbReference type="NCBI Taxonomy" id="34504"/>
    <lineage>
        <taxon>Eukaryota</taxon>
        <taxon>Metazoa</taxon>
        <taxon>Spiralia</taxon>
        <taxon>Lophotrochozoa</taxon>
        <taxon>Platyhelminthes</taxon>
        <taxon>Trematoda</taxon>
        <taxon>Digenea</taxon>
        <taxon>Plagiorchiida</taxon>
        <taxon>Troglotremata</taxon>
        <taxon>Troglotrematidae</taxon>
        <taxon>Paragonimus</taxon>
    </lineage>
</organism>
<accession>A0A5J4P3K6</accession>
<dbReference type="FunFam" id="1.10.10.10:FF:000016">
    <property type="entry name" value="Forkhead box protein I1"/>
    <property type="match status" value="1"/>
</dbReference>
<evidence type="ECO:0000256" key="5">
    <source>
        <dbReference type="ARBA" id="ARBA00023242"/>
    </source>
</evidence>
<feature type="DNA-binding region" description="Fork-head" evidence="6">
    <location>
        <begin position="142"/>
        <end position="236"/>
    </location>
</feature>
<dbReference type="Gene3D" id="1.10.10.10">
    <property type="entry name" value="Winged helix-like DNA-binding domain superfamily/Winged helix DNA-binding domain"/>
    <property type="match status" value="1"/>
</dbReference>
<dbReference type="GO" id="GO:0030154">
    <property type="term" value="P:cell differentiation"/>
    <property type="evidence" value="ECO:0007669"/>
    <property type="project" value="TreeGrafter"/>
</dbReference>
<comment type="caution">
    <text evidence="8">The sequence shown here is derived from an EMBL/GenBank/DDBJ whole genome shotgun (WGS) entry which is preliminary data.</text>
</comment>
<dbReference type="SUPFAM" id="SSF46785">
    <property type="entry name" value="Winged helix' DNA-binding domain"/>
    <property type="match status" value="1"/>
</dbReference>
<sequence>MLNLLPLQRKTISNEQSHDTQLLYQLNNTSPDSQHFICSEMKSQYSSLAQLTSSFLQQKPESMVTSATSTQCVNKSDVLFCKPYEPQPYSMECTSKEDFETRPNFDMSICWMNRSTERLRKQKSNRAGSNKMNRNFLSHSVKPPYSYIALITMAILHSPHRRLTLGGICDFIMARFPYYRERFPAWQNSIRHNLSLNDCFVKIPREPGNPGKGNYWMLDPNSVDMFDNGSFLRRRKRYKRMLATAHQRETGLSCTSASPSLISFSTTRCCDSGTLNVINQSTIFIDQGDIQDADLTLTPIDFSRSCETILNQSTKKLVDHTTNAAVMVQTPLDRAKFYSTNCDYAAHPESATLTSNYQRTTLSTPSENNMLFSTPCSIMNTSHPLSVFYPNPTTSSFDKEESPSNLSFLIQSMLSKGGCRQGYPCRNDHRGSLDTRDLENSTRKHSFHIDQILGASQASLKERKIESMVFSSNINSHVNTNCPFGHSFIASNEQQRILEHESVSNLASCKSNSVTHCNSPVLRWNETDYPNDFQHFLRSVFNSTNSLLSRETRNCIPLMNSHCQ</sequence>
<name>A0A5J4P3K6_9TREM</name>
<dbReference type="SMART" id="SM00339">
    <property type="entry name" value="FH"/>
    <property type="match status" value="1"/>
</dbReference>